<feature type="domain" description="TIR" evidence="14">
    <location>
        <begin position="1121"/>
        <end position="1283"/>
    </location>
</feature>
<gene>
    <name evidence="17" type="primary">LOC106166681</name>
</gene>
<keyword evidence="5 13" id="KW-0732">Signal</keyword>
<keyword evidence="7 12" id="KW-1133">Transmembrane helix</keyword>
<proteinExistence type="inferred from homology"/>
<dbReference type="Gene3D" id="2.60.40.10">
    <property type="entry name" value="Immunoglobulins"/>
    <property type="match status" value="1"/>
</dbReference>
<keyword evidence="3" id="KW-0433">Leucine-rich repeat</keyword>
<keyword evidence="9" id="KW-1015">Disulfide bond</keyword>
<dbReference type="GO" id="GO:0007165">
    <property type="term" value="P:signal transduction"/>
    <property type="evidence" value="ECO:0007669"/>
    <property type="project" value="InterPro"/>
</dbReference>
<evidence type="ECO:0000256" key="6">
    <source>
        <dbReference type="ARBA" id="ARBA00022737"/>
    </source>
</evidence>
<dbReference type="SMART" id="SM00365">
    <property type="entry name" value="LRR_SD22"/>
    <property type="match status" value="8"/>
</dbReference>
<evidence type="ECO:0000259" key="15">
    <source>
        <dbReference type="PROSITE" id="PS50853"/>
    </source>
</evidence>
<dbReference type="InParanoid" id="A0A1S3ITC7"/>
<protein>
    <submittedName>
        <fullName evidence="17">Toll-like receptor 4</fullName>
    </submittedName>
</protein>
<feature type="transmembrane region" description="Helical" evidence="12">
    <location>
        <begin position="521"/>
        <end position="547"/>
    </location>
</feature>
<dbReference type="InterPro" id="IPR032675">
    <property type="entry name" value="LRR_dom_sf"/>
</dbReference>
<evidence type="ECO:0000256" key="10">
    <source>
        <dbReference type="ARBA" id="ARBA00023170"/>
    </source>
</evidence>
<keyword evidence="16" id="KW-1185">Reference proteome</keyword>
<dbReference type="SMART" id="SM00082">
    <property type="entry name" value="LRRCT"/>
    <property type="match status" value="2"/>
</dbReference>
<dbReference type="InterPro" id="IPR001611">
    <property type="entry name" value="Leu-rich_rpt"/>
</dbReference>
<dbReference type="InterPro" id="IPR000157">
    <property type="entry name" value="TIR_dom"/>
</dbReference>
<evidence type="ECO:0000256" key="3">
    <source>
        <dbReference type="ARBA" id="ARBA00022614"/>
    </source>
</evidence>
<dbReference type="SUPFAM" id="SSF49265">
    <property type="entry name" value="Fibronectin type III"/>
    <property type="match status" value="1"/>
</dbReference>
<evidence type="ECO:0000256" key="1">
    <source>
        <dbReference type="ARBA" id="ARBA00004479"/>
    </source>
</evidence>
<dbReference type="PROSITE" id="PS50853">
    <property type="entry name" value="FN3"/>
    <property type="match status" value="1"/>
</dbReference>
<dbReference type="Pfam" id="PF01582">
    <property type="entry name" value="TIR"/>
    <property type="match status" value="1"/>
</dbReference>
<dbReference type="SMART" id="SM00013">
    <property type="entry name" value="LRRNT"/>
    <property type="match status" value="1"/>
</dbReference>
<dbReference type="InterPro" id="IPR003961">
    <property type="entry name" value="FN3_dom"/>
</dbReference>
<dbReference type="SMART" id="SM00369">
    <property type="entry name" value="LRR_TYP"/>
    <property type="match status" value="14"/>
</dbReference>
<dbReference type="SUPFAM" id="SSF52047">
    <property type="entry name" value="RNI-like"/>
    <property type="match status" value="1"/>
</dbReference>
<dbReference type="PROSITE" id="PS51450">
    <property type="entry name" value="LRR"/>
    <property type="match status" value="4"/>
</dbReference>
<dbReference type="PROSITE" id="PS50104">
    <property type="entry name" value="TIR"/>
    <property type="match status" value="1"/>
</dbReference>
<dbReference type="Gene3D" id="3.40.50.10140">
    <property type="entry name" value="Toll/interleukin-1 receptor homology (TIR) domain"/>
    <property type="match status" value="1"/>
</dbReference>
<reference evidence="17" key="1">
    <citation type="submission" date="2025-08" db="UniProtKB">
        <authorList>
            <consortium name="RefSeq"/>
        </authorList>
    </citation>
    <scope>IDENTIFICATION</scope>
    <source>
        <tissue evidence="17">Gonads</tissue>
    </source>
</reference>
<dbReference type="InterPro" id="IPR035897">
    <property type="entry name" value="Toll_tir_struct_dom_sf"/>
</dbReference>
<dbReference type="InterPro" id="IPR013783">
    <property type="entry name" value="Ig-like_fold"/>
</dbReference>
<dbReference type="InterPro" id="IPR003591">
    <property type="entry name" value="Leu-rich_rpt_typical-subtyp"/>
</dbReference>
<dbReference type="Pfam" id="PF13855">
    <property type="entry name" value="LRR_8"/>
    <property type="match status" value="3"/>
</dbReference>
<dbReference type="PANTHER" id="PTHR24365">
    <property type="entry name" value="TOLL-LIKE RECEPTOR"/>
    <property type="match status" value="1"/>
</dbReference>
<keyword evidence="10" id="KW-0675">Receptor</keyword>
<dbReference type="OrthoDB" id="6096773at2759"/>
<dbReference type="PANTHER" id="PTHR24365:SF530">
    <property type="entry name" value="MSTPROX-RELATED"/>
    <property type="match status" value="1"/>
</dbReference>
<name>A0A1S3ITC7_LINAN</name>
<dbReference type="SUPFAM" id="SSF52200">
    <property type="entry name" value="Toll/Interleukin receptor TIR domain"/>
    <property type="match status" value="1"/>
</dbReference>
<dbReference type="KEGG" id="lak:106166681"/>
<evidence type="ECO:0000256" key="7">
    <source>
        <dbReference type="ARBA" id="ARBA00022989"/>
    </source>
</evidence>
<evidence type="ECO:0000256" key="4">
    <source>
        <dbReference type="ARBA" id="ARBA00022692"/>
    </source>
</evidence>
<dbReference type="RefSeq" id="XP_013400784.1">
    <property type="nucleotide sequence ID" value="XM_013545330.1"/>
</dbReference>
<keyword evidence="8 12" id="KW-0472">Membrane</keyword>
<evidence type="ECO:0000256" key="8">
    <source>
        <dbReference type="ARBA" id="ARBA00023136"/>
    </source>
</evidence>
<dbReference type="Pfam" id="PF00560">
    <property type="entry name" value="LRR_1"/>
    <property type="match status" value="1"/>
</dbReference>
<keyword evidence="11" id="KW-0325">Glycoprotein</keyword>
<keyword evidence="4 12" id="KW-0812">Transmembrane</keyword>
<comment type="similarity">
    <text evidence="2">Belongs to the Toll-like receptor family.</text>
</comment>
<dbReference type="SMART" id="SM00255">
    <property type="entry name" value="TIR"/>
    <property type="match status" value="1"/>
</dbReference>
<organism evidence="16 17">
    <name type="scientific">Lingula anatina</name>
    <name type="common">Brachiopod</name>
    <name type="synonym">Lingula unguis</name>
    <dbReference type="NCBI Taxonomy" id="7574"/>
    <lineage>
        <taxon>Eukaryota</taxon>
        <taxon>Metazoa</taxon>
        <taxon>Spiralia</taxon>
        <taxon>Lophotrochozoa</taxon>
        <taxon>Brachiopoda</taxon>
        <taxon>Linguliformea</taxon>
        <taxon>Lingulata</taxon>
        <taxon>Lingulida</taxon>
        <taxon>Linguloidea</taxon>
        <taxon>Lingulidae</taxon>
        <taxon>Lingula</taxon>
    </lineage>
</organism>
<dbReference type="CDD" id="cd00063">
    <property type="entry name" value="FN3"/>
    <property type="match status" value="1"/>
</dbReference>
<comment type="subcellular location">
    <subcellularLocation>
        <location evidence="1">Membrane</location>
        <topology evidence="1">Single-pass type I membrane protein</topology>
    </subcellularLocation>
</comment>
<evidence type="ECO:0000259" key="14">
    <source>
        <dbReference type="PROSITE" id="PS50104"/>
    </source>
</evidence>
<evidence type="ECO:0000256" key="9">
    <source>
        <dbReference type="ARBA" id="ARBA00023157"/>
    </source>
</evidence>
<dbReference type="STRING" id="7574.A0A1S3ITC7"/>
<dbReference type="InterPro" id="IPR000372">
    <property type="entry name" value="LRRNT"/>
</dbReference>
<keyword evidence="6" id="KW-0677">Repeat</keyword>
<feature type="signal peptide" evidence="13">
    <location>
        <begin position="1"/>
        <end position="28"/>
    </location>
</feature>
<feature type="domain" description="Fibronectin type-III" evidence="15">
    <location>
        <begin position="413"/>
        <end position="510"/>
    </location>
</feature>
<evidence type="ECO:0000256" key="11">
    <source>
        <dbReference type="ARBA" id="ARBA00023180"/>
    </source>
</evidence>
<dbReference type="Proteomes" id="UP000085678">
    <property type="component" value="Unplaced"/>
</dbReference>
<feature type="transmembrane region" description="Helical" evidence="12">
    <location>
        <begin position="1066"/>
        <end position="1091"/>
    </location>
</feature>
<evidence type="ECO:0000256" key="5">
    <source>
        <dbReference type="ARBA" id="ARBA00022729"/>
    </source>
</evidence>
<dbReference type="GO" id="GO:0005886">
    <property type="term" value="C:plasma membrane"/>
    <property type="evidence" value="ECO:0007669"/>
    <property type="project" value="TreeGrafter"/>
</dbReference>
<dbReference type="InterPro" id="IPR036116">
    <property type="entry name" value="FN3_sf"/>
</dbReference>
<evidence type="ECO:0000313" key="17">
    <source>
        <dbReference type="RefSeq" id="XP_013400784.1"/>
    </source>
</evidence>
<dbReference type="SUPFAM" id="SSF52058">
    <property type="entry name" value="L domain-like"/>
    <property type="match status" value="2"/>
</dbReference>
<feature type="chain" id="PRO_5010366754" evidence="13">
    <location>
        <begin position="29"/>
        <end position="1301"/>
    </location>
</feature>
<accession>A0A1S3ITC7</accession>
<dbReference type="FunCoup" id="A0A1S3ITC7">
    <property type="interactions" value="10"/>
</dbReference>
<evidence type="ECO:0000313" key="16">
    <source>
        <dbReference type="Proteomes" id="UP000085678"/>
    </source>
</evidence>
<evidence type="ECO:0000256" key="13">
    <source>
        <dbReference type="SAM" id="SignalP"/>
    </source>
</evidence>
<evidence type="ECO:0000256" key="2">
    <source>
        <dbReference type="ARBA" id="ARBA00009634"/>
    </source>
</evidence>
<sequence length="1301" mass="147575">MAVKAAWDTFHILLSGLLILCIKEHTDSEDITANCPETCLCYTPALSNGLLVNCSHRGLEQVPQMFPVNAVEIHLDHNSIETLGPLPCDAVLKLRKLYLNNNAISFVAKNVFELCNNGHLETLDLSHNNLSVFPDGLPASLTSLNLGFNVIEKLTGKHFRYLQQLQELSLRNNSILSLSGSTFHSKEGSTFLPDLRRLHLDNNKINLVEEKVFLKLSSLRHLSLAGNKLEVLKDKALQGLHMLQVLDLRANAISAIGSKSFKVLHSLQYLYLSHNNLTEIPRGLPMLEWLDLTHNNIVQVQEDISKSILYPIEVFLLSHNPLHCDCKMLWLKELFDTREYLLKFLDGVNSTDFYPTCMTPRELEGESWEVLGDEVFSCATEMGQDRVSNQNEANSNEEVKGHQEVNEVKRSAVLSDVTIRTVKTEEDGSVYIKWVCLGCIDIIGYELLYHPVGNRNNRASIQVSPEVHDYSIKKLSPGAVYLICVVARVSWEDRVKVSLDQCTEVTTVDNHGWSTLLTWDLVYVILYTAVIASGVLLGLTVLSGLVIGASVWSLNRRDLGGSYGKSRIETLSGECYLHTDNLLQTLPSFIVLLPNLEEANFQSNRINSLQIQDVSNATMTNTYFNLNLRENHVTEVTNSDFLPFESVENLAVDLGENQISKIAPEAFRPIKRFVSFGIGKNNITDVIITRLRHTLIETLDLSYCQINISELNSSVLRPLSNSNVRELCLTGNKISAIATDVFQSLPVIEKLDLTSSKIATMHTSFKTMSSTLRELDMSINLFSDLELFKAVTLSFPKLQKLVARHNEFVTVNTVIFPPHQHLKVLDLSYNRLYGYLNFTLLTNLRELYLNGLFGSLPSPYTHPGLHLLIVQNMTSLVKLQYTHNKACVLRHHMNTSVFEGLSTIREIDLTGNFLFCMMKNEIFPHIFKSQCPVRKLILASNSISKLPKNVFSNLPHLQHLDLSDNNMENVGAVFDSLTSLVSLNLRKNKLVNFDITAVLRMNQLHHIHIELNRFVCSCDSSSFSKWLRHTTTYVYGARQKCSEPAEYQNTALEDFNPPWITCGNHLITVVFCCIGAGVVVIGAVAGLVAYFRLDIVYWCHLKRLNRRRHGYIRCGDGQVQYEYDAFVAHSSRDEEWVVRQFLPHVEGQGQGRRIAQGHYQGQGNDQGQDIVFNVCIHSRNFLPGDYIIDSIVEKMEASKVGILIISQHFLESDWCRYEVDIAQAKVLRERRKSLIVVFLEKIPPDQLPKTLRLMKRHVTYLEWPEEENDGKKEEFWKKLKLALLKKTRQIDEALNIEEEQV</sequence>
<dbReference type="Gene3D" id="3.80.10.10">
    <property type="entry name" value="Ribonuclease Inhibitor"/>
    <property type="match status" value="6"/>
</dbReference>
<dbReference type="InterPro" id="IPR000483">
    <property type="entry name" value="Cys-rich_flank_reg_C"/>
</dbReference>
<dbReference type="GO" id="GO:0038023">
    <property type="term" value="F:signaling receptor activity"/>
    <property type="evidence" value="ECO:0007669"/>
    <property type="project" value="TreeGrafter"/>
</dbReference>
<dbReference type="GeneID" id="106166681"/>
<evidence type="ECO:0000256" key="12">
    <source>
        <dbReference type="SAM" id="Phobius"/>
    </source>
</evidence>